<dbReference type="NCBIfam" id="TIGR03376">
    <property type="entry name" value="glycerol3P_DH"/>
    <property type="match status" value="1"/>
</dbReference>
<dbReference type="GO" id="GO:0005975">
    <property type="term" value="P:carbohydrate metabolic process"/>
    <property type="evidence" value="ECO:0007669"/>
    <property type="project" value="InterPro"/>
</dbReference>
<dbReference type="PANTHER" id="PTHR11728:SF8">
    <property type="entry name" value="GLYCEROL-3-PHOSPHATE DEHYDROGENASE [NAD(+)]-RELATED"/>
    <property type="match status" value="1"/>
</dbReference>
<dbReference type="GO" id="GO:0051287">
    <property type="term" value="F:NAD binding"/>
    <property type="evidence" value="ECO:0007669"/>
    <property type="project" value="UniProtKB-UniRule"/>
</dbReference>
<evidence type="ECO:0000256" key="3">
    <source>
        <dbReference type="ARBA" id="ARBA00005192"/>
    </source>
</evidence>
<dbReference type="EC" id="1.1.1.8" evidence="14"/>
<dbReference type="FunFam" id="1.10.1040.10:FF:000004">
    <property type="entry name" value="Glycerol-3-phosphate dehydrogenase [NAD(+)]"/>
    <property type="match status" value="1"/>
</dbReference>
<evidence type="ECO:0000256" key="13">
    <source>
        <dbReference type="RuleBase" id="RU000437"/>
    </source>
</evidence>
<dbReference type="InterPro" id="IPR036291">
    <property type="entry name" value="NAD(P)-bd_dom_sf"/>
</dbReference>
<dbReference type="InterPro" id="IPR017751">
    <property type="entry name" value="G3P_DH_NAD-dep_euk"/>
</dbReference>
<dbReference type="Pfam" id="PF01210">
    <property type="entry name" value="NAD_Gly3P_dh_N"/>
    <property type="match status" value="1"/>
</dbReference>
<dbReference type="SUPFAM" id="SSF48179">
    <property type="entry name" value="6-phosphogluconate dehydrogenase C-terminal domain-like"/>
    <property type="match status" value="1"/>
</dbReference>
<reference evidence="17" key="1">
    <citation type="journal article" date="2023" name="IScience">
        <title>Live-bearing cockroach genome reveals convergent evolutionary mechanisms linked to viviparity in insects and beyond.</title>
        <authorList>
            <person name="Fouks B."/>
            <person name="Harrison M.C."/>
            <person name="Mikhailova A.A."/>
            <person name="Marchal E."/>
            <person name="English S."/>
            <person name="Carruthers M."/>
            <person name="Jennings E.C."/>
            <person name="Chiamaka E.L."/>
            <person name="Frigard R.A."/>
            <person name="Pippel M."/>
            <person name="Attardo G.M."/>
            <person name="Benoit J.B."/>
            <person name="Bornberg-Bauer E."/>
            <person name="Tobe S.S."/>
        </authorList>
    </citation>
    <scope>NUCLEOTIDE SEQUENCE</scope>
    <source>
        <strain evidence="17">Stay&amp;Tobe</strain>
    </source>
</reference>
<evidence type="ECO:0000313" key="17">
    <source>
        <dbReference type="EMBL" id="KAJ9598953.1"/>
    </source>
</evidence>
<dbReference type="InterPro" id="IPR006109">
    <property type="entry name" value="G3P_DH_NAD-dep_C"/>
</dbReference>
<comment type="catalytic activity">
    <reaction evidence="9 14">
        <text>sn-glycerol 3-phosphate + NAD(+) = dihydroxyacetone phosphate + NADH + H(+)</text>
        <dbReference type="Rhea" id="RHEA:11092"/>
        <dbReference type="ChEBI" id="CHEBI:15378"/>
        <dbReference type="ChEBI" id="CHEBI:57540"/>
        <dbReference type="ChEBI" id="CHEBI:57597"/>
        <dbReference type="ChEBI" id="CHEBI:57642"/>
        <dbReference type="ChEBI" id="CHEBI:57945"/>
        <dbReference type="EC" id="1.1.1.8"/>
    </reaction>
</comment>
<dbReference type="EMBL" id="JASPKZ010000842">
    <property type="protein sequence ID" value="KAJ9598953.1"/>
    <property type="molecule type" value="Genomic_DNA"/>
</dbReference>
<dbReference type="Pfam" id="PF07479">
    <property type="entry name" value="NAD_Gly3P_dh_C"/>
    <property type="match status" value="1"/>
</dbReference>
<evidence type="ECO:0000256" key="6">
    <source>
        <dbReference type="ARBA" id="ARBA00022490"/>
    </source>
</evidence>
<comment type="subunit">
    <text evidence="5">Homodimer.</text>
</comment>
<comment type="subcellular location">
    <subcellularLocation>
        <location evidence="1">Cytoplasm</location>
    </subcellularLocation>
</comment>
<dbReference type="FunFam" id="3.40.50.720:FF:000088">
    <property type="entry name" value="Glycerol-3-phosphate dehydrogenase [NAD(+)]"/>
    <property type="match status" value="1"/>
</dbReference>
<evidence type="ECO:0000313" key="18">
    <source>
        <dbReference type="Proteomes" id="UP001233999"/>
    </source>
</evidence>
<feature type="active site" description="Proton acceptor" evidence="10">
    <location>
        <position position="197"/>
    </location>
</feature>
<proteinExistence type="inferred from homology"/>
<dbReference type="SUPFAM" id="SSF51735">
    <property type="entry name" value="NAD(P)-binding Rossmann-fold domains"/>
    <property type="match status" value="1"/>
</dbReference>
<keyword evidence="7 13" id="KW-0560">Oxidoreductase</keyword>
<feature type="binding site" evidence="11">
    <location>
        <begin position="261"/>
        <end position="262"/>
    </location>
    <ligand>
        <name>substrate</name>
    </ligand>
</feature>
<organism evidence="17 18">
    <name type="scientific">Diploptera punctata</name>
    <name type="common">Pacific beetle cockroach</name>
    <dbReference type="NCBI Taxonomy" id="6984"/>
    <lineage>
        <taxon>Eukaryota</taxon>
        <taxon>Metazoa</taxon>
        <taxon>Ecdysozoa</taxon>
        <taxon>Arthropoda</taxon>
        <taxon>Hexapoda</taxon>
        <taxon>Insecta</taxon>
        <taxon>Pterygota</taxon>
        <taxon>Neoptera</taxon>
        <taxon>Polyneoptera</taxon>
        <taxon>Dictyoptera</taxon>
        <taxon>Blattodea</taxon>
        <taxon>Blaberoidea</taxon>
        <taxon>Blaberidae</taxon>
        <taxon>Diplopterinae</taxon>
        <taxon>Diploptera</taxon>
    </lineage>
</organism>
<evidence type="ECO:0000259" key="15">
    <source>
        <dbReference type="Pfam" id="PF01210"/>
    </source>
</evidence>
<dbReference type="InterPro" id="IPR006168">
    <property type="entry name" value="G3P_DH_NAD-dep"/>
</dbReference>
<comment type="similarity">
    <text evidence="4 13">Belongs to the NAD-dependent glycerol-3-phosphate dehydrogenase family.</text>
</comment>
<evidence type="ECO:0000256" key="14">
    <source>
        <dbReference type="RuleBase" id="RU361243"/>
    </source>
</evidence>
<feature type="binding site" evidence="12">
    <location>
        <position position="288"/>
    </location>
    <ligand>
        <name>NAD(+)</name>
        <dbReference type="ChEBI" id="CHEBI:57540"/>
    </ligand>
</feature>
<dbReference type="InterPro" id="IPR011128">
    <property type="entry name" value="G3P_DH_NAD-dep_N"/>
</dbReference>
<dbReference type="Proteomes" id="UP001233999">
    <property type="component" value="Unassembled WGS sequence"/>
</dbReference>
<accession>A0AAD8AGY1</accession>
<gene>
    <name evidence="17" type="ORF">L9F63_010547</name>
</gene>
<evidence type="ECO:0000256" key="10">
    <source>
        <dbReference type="PIRSR" id="PIRSR000114-1"/>
    </source>
</evidence>
<keyword evidence="18" id="KW-1185">Reference proteome</keyword>
<feature type="binding site" evidence="12">
    <location>
        <position position="261"/>
    </location>
    <ligand>
        <name>NAD(+)</name>
        <dbReference type="ChEBI" id="CHEBI:57540"/>
    </ligand>
</feature>
<comment type="caution">
    <text evidence="17">The sequence shown here is derived from an EMBL/GenBank/DDBJ whole genome shotgun (WGS) entry which is preliminary data.</text>
</comment>
<feature type="domain" description="Glycerol-3-phosphate dehydrogenase NAD-dependent C-terminal" evidence="16">
    <location>
        <begin position="186"/>
        <end position="339"/>
    </location>
</feature>
<dbReference type="GO" id="GO:0141152">
    <property type="term" value="F:glycerol-3-phosphate dehydrogenase (NAD+) activity"/>
    <property type="evidence" value="ECO:0007669"/>
    <property type="project" value="UniProtKB-UniRule"/>
</dbReference>
<dbReference type="AlphaFoldDB" id="A0AAD8AGY1"/>
<keyword evidence="8 12" id="KW-0520">NAD</keyword>
<dbReference type="InterPro" id="IPR013328">
    <property type="entry name" value="6PGD_dom2"/>
</dbReference>
<evidence type="ECO:0000256" key="4">
    <source>
        <dbReference type="ARBA" id="ARBA00011009"/>
    </source>
</evidence>
<name>A0AAD8AGY1_DIPPU</name>
<sequence>MNKKIRGSAIAKIVGNNALRHDNIDETVTMYVYEEIIDGKKLTEIINEQHENVKYLPGIKLPPNVVAVPDVVEAAKDADILVFVVPHQFIKTLCSTLLGKIKPTATGLSLIKGFDVAEGGGIDLISHIITKHLRIEVSVLMGANLANEVALEKFCETTIGCKNKRIAPVLRDIIQTDYFRVVVVDDVDAVEVCGALKNIVACGAGFVDGLGLGDNTKAAVIRLGLMEMIKFVDVFYPGSKLSTFFESCGVADLITTCYGGRNRRVSEAFVKTGKTIEELEKEMLNGQKLQGPITAAEVNHMLKNKSMEESFLNFYSCFLYFTAVHRICTREIEPKEMIECIREHPEHMKVRNGFVPGRCSL</sequence>
<evidence type="ECO:0000259" key="16">
    <source>
        <dbReference type="Pfam" id="PF07479"/>
    </source>
</evidence>
<evidence type="ECO:0000256" key="9">
    <source>
        <dbReference type="ARBA" id="ARBA00048683"/>
    </source>
</evidence>
<dbReference type="PROSITE" id="PS00957">
    <property type="entry name" value="NAD_G3PDH"/>
    <property type="match status" value="1"/>
</dbReference>
<evidence type="ECO:0000256" key="8">
    <source>
        <dbReference type="ARBA" id="ARBA00023027"/>
    </source>
</evidence>
<reference evidence="17" key="2">
    <citation type="submission" date="2023-05" db="EMBL/GenBank/DDBJ databases">
        <authorList>
            <person name="Fouks B."/>
        </authorList>
    </citation>
    <scope>NUCLEOTIDE SEQUENCE</scope>
    <source>
        <strain evidence="17">Stay&amp;Tobe</strain>
        <tissue evidence="17">Testes</tissue>
    </source>
</reference>
<evidence type="ECO:0000256" key="2">
    <source>
        <dbReference type="ARBA" id="ARBA00005189"/>
    </source>
</evidence>
<dbReference type="PIRSF" id="PIRSF000114">
    <property type="entry name" value="Glycerol-3-P_dh"/>
    <property type="match status" value="1"/>
</dbReference>
<dbReference type="GO" id="GO:0046168">
    <property type="term" value="P:glycerol-3-phosphate catabolic process"/>
    <property type="evidence" value="ECO:0007669"/>
    <property type="project" value="UniProtKB-UniRule"/>
</dbReference>
<keyword evidence="6" id="KW-0963">Cytoplasm</keyword>
<dbReference type="PANTHER" id="PTHR11728">
    <property type="entry name" value="GLYCEROL-3-PHOSPHATE DEHYDROGENASE"/>
    <property type="match status" value="1"/>
</dbReference>
<dbReference type="Gene3D" id="3.40.50.720">
    <property type="entry name" value="NAD(P)-binding Rossmann-like Domain"/>
    <property type="match status" value="1"/>
</dbReference>
<dbReference type="Gene3D" id="1.10.1040.10">
    <property type="entry name" value="N-(1-d-carboxylethyl)-l-norvaline Dehydrogenase, domain 2"/>
    <property type="match status" value="1"/>
</dbReference>
<dbReference type="GO" id="GO:0042803">
    <property type="term" value="F:protein homodimerization activity"/>
    <property type="evidence" value="ECO:0007669"/>
    <property type="project" value="InterPro"/>
</dbReference>
<dbReference type="GO" id="GO:0005829">
    <property type="term" value="C:cytosol"/>
    <property type="evidence" value="ECO:0007669"/>
    <property type="project" value="TreeGrafter"/>
</dbReference>
<dbReference type="InterPro" id="IPR008927">
    <property type="entry name" value="6-PGluconate_DH-like_C_sf"/>
</dbReference>
<evidence type="ECO:0000256" key="12">
    <source>
        <dbReference type="PIRSR" id="PIRSR000114-3"/>
    </source>
</evidence>
<feature type="binding site" evidence="12">
    <location>
        <position position="290"/>
    </location>
    <ligand>
        <name>NAD(+)</name>
        <dbReference type="ChEBI" id="CHEBI:57540"/>
    </ligand>
</feature>
<comment type="pathway">
    <text evidence="2">Lipid metabolism.</text>
</comment>
<comment type="pathway">
    <text evidence="3">Phospholipid metabolism; alpha-glycerophosphate cycle.</text>
</comment>
<feature type="domain" description="Glycerol-3-phosphate dehydrogenase NAD-dependent N-terminal" evidence="15">
    <location>
        <begin position="7"/>
        <end position="166"/>
    </location>
</feature>
<feature type="binding site" evidence="12">
    <location>
        <position position="146"/>
    </location>
    <ligand>
        <name>NAD(+)</name>
        <dbReference type="ChEBI" id="CHEBI:57540"/>
    </ligand>
</feature>
<evidence type="ECO:0000256" key="7">
    <source>
        <dbReference type="ARBA" id="ARBA00023002"/>
    </source>
</evidence>
<evidence type="ECO:0000256" key="11">
    <source>
        <dbReference type="PIRSR" id="PIRSR000114-2"/>
    </source>
</evidence>
<dbReference type="PRINTS" id="PR00077">
    <property type="entry name" value="GPDHDRGNASE"/>
</dbReference>
<feature type="binding site" evidence="11">
    <location>
        <position position="112"/>
    </location>
    <ligand>
        <name>substrate</name>
    </ligand>
</feature>
<evidence type="ECO:0000256" key="5">
    <source>
        <dbReference type="ARBA" id="ARBA00011738"/>
    </source>
</evidence>
<evidence type="ECO:0000256" key="1">
    <source>
        <dbReference type="ARBA" id="ARBA00004496"/>
    </source>
</evidence>
<feature type="binding site" evidence="12">
    <location>
        <position position="89"/>
    </location>
    <ligand>
        <name>NAD(+)</name>
        <dbReference type="ChEBI" id="CHEBI:57540"/>
    </ligand>
</feature>
<protein>
    <recommendedName>
        <fullName evidence="14">Glycerol-3-phosphate dehydrogenase [NAD(+)]</fullName>
        <ecNumber evidence="14">1.1.1.8</ecNumber>
    </recommendedName>
</protein>